<evidence type="ECO:0000256" key="7">
    <source>
        <dbReference type="SAM" id="Phobius"/>
    </source>
</evidence>
<evidence type="ECO:0000256" key="6">
    <source>
        <dbReference type="ARBA" id="ARBA00023136"/>
    </source>
</evidence>
<dbReference type="InterPro" id="IPR042094">
    <property type="entry name" value="T2SS_GspF_sf"/>
</dbReference>
<proteinExistence type="inferred from homology"/>
<evidence type="ECO:0000256" key="1">
    <source>
        <dbReference type="ARBA" id="ARBA00004651"/>
    </source>
</evidence>
<name>A0AA45KJF9_9LACT</name>
<dbReference type="GO" id="GO:0005886">
    <property type="term" value="C:plasma membrane"/>
    <property type="evidence" value="ECO:0007669"/>
    <property type="project" value="UniProtKB-SubCell"/>
</dbReference>
<dbReference type="RefSeq" id="WP_205872463.1">
    <property type="nucleotide sequence ID" value="NZ_CP070872.1"/>
</dbReference>
<evidence type="ECO:0000256" key="5">
    <source>
        <dbReference type="ARBA" id="ARBA00022989"/>
    </source>
</evidence>
<keyword evidence="5 7" id="KW-1133">Transmembrane helix</keyword>
<accession>A0AA45KJF9</accession>
<dbReference type="InterPro" id="IPR047692">
    <property type="entry name" value="T4P_ComGB"/>
</dbReference>
<evidence type="ECO:0000256" key="2">
    <source>
        <dbReference type="ARBA" id="ARBA00005745"/>
    </source>
</evidence>
<evidence type="ECO:0000256" key="3">
    <source>
        <dbReference type="ARBA" id="ARBA00022475"/>
    </source>
</evidence>
<protein>
    <submittedName>
        <fullName evidence="9">Type II secretion system F family protein</fullName>
    </submittedName>
</protein>
<evidence type="ECO:0000313" key="9">
    <source>
        <dbReference type="EMBL" id="QSE77598.1"/>
    </source>
</evidence>
<dbReference type="Proteomes" id="UP000663608">
    <property type="component" value="Chromosome"/>
</dbReference>
<dbReference type="InterPro" id="IPR003004">
    <property type="entry name" value="GspF/PilC"/>
</dbReference>
<evidence type="ECO:0000313" key="10">
    <source>
        <dbReference type="Proteomes" id="UP000663608"/>
    </source>
</evidence>
<feature type="transmembrane region" description="Helical" evidence="7">
    <location>
        <begin position="310"/>
        <end position="332"/>
    </location>
</feature>
<dbReference type="NCBIfam" id="NF041012">
    <property type="entry name" value="T4P_ComGB"/>
    <property type="match status" value="1"/>
</dbReference>
<keyword evidence="6 7" id="KW-0472">Membrane</keyword>
<dbReference type="InterPro" id="IPR018076">
    <property type="entry name" value="T2SS_GspF_dom"/>
</dbReference>
<dbReference type="PANTHER" id="PTHR30012:SF0">
    <property type="entry name" value="TYPE II SECRETION SYSTEM PROTEIN F-RELATED"/>
    <property type="match status" value="1"/>
</dbReference>
<feature type="domain" description="Type II secretion system protein GspF" evidence="8">
    <location>
        <begin position="17"/>
        <end position="135"/>
    </location>
</feature>
<reference evidence="9 10" key="1">
    <citation type="submission" date="2021-02" db="EMBL/GenBank/DDBJ databases">
        <title>Complete genome sequence of Lactococcus lactis strain K_LL004.</title>
        <authorList>
            <person name="Kim H.B."/>
        </authorList>
    </citation>
    <scope>NUCLEOTIDE SEQUENCE [LARGE SCALE GENOMIC DNA]</scope>
    <source>
        <strain evidence="9 10">K_LL004</strain>
    </source>
</reference>
<dbReference type="Pfam" id="PF00482">
    <property type="entry name" value="T2SSF"/>
    <property type="match status" value="2"/>
</dbReference>
<feature type="domain" description="Type II secretion system protein GspF" evidence="8">
    <location>
        <begin position="208"/>
        <end position="329"/>
    </location>
</feature>
<dbReference type="AlphaFoldDB" id="A0AA45KJF9"/>
<feature type="transmembrane region" description="Helical" evidence="7">
    <location>
        <begin position="159"/>
        <end position="178"/>
    </location>
</feature>
<dbReference type="EMBL" id="CP070872">
    <property type="protein sequence ID" value="QSE77598.1"/>
    <property type="molecule type" value="Genomic_DNA"/>
</dbReference>
<keyword evidence="3" id="KW-1003">Cell membrane</keyword>
<keyword evidence="4 7" id="KW-0812">Transmembrane</keyword>
<comment type="similarity">
    <text evidence="2">Belongs to the GSP F family.</text>
</comment>
<evidence type="ECO:0000259" key="8">
    <source>
        <dbReference type="Pfam" id="PF00482"/>
    </source>
</evidence>
<sequence>MKVSGKKLPLPKQVKLIQLMGNLLNNGFHLGEVVDFLERSGLVERNFVAKMRHGLAAGRNLATILDELHFSKSVVTQIALAEVHGDLSGTLVLIERNIRKHLAVRKKLLALSIYPVMLLVFLTGIIFGLRSYLLPQISGDEGGWRGNFATLLINHLPELIGGGVLTLLCLTILSMLFLKKQTSLLKYSILVRIPLLADTVRLYLTGYFAHEWGNLIAQGVDLRNIFELMSTQKSQIFSEVGSYLANGLVGGMSFSDLIAGLEFFQPELHLMIEYGEIKNKLGIELEIYGDECWEQFFVKIERMMQWIQPIVFLFVALMIVLLYVAMLLPIYANMGNGL</sequence>
<feature type="transmembrane region" description="Helical" evidence="7">
    <location>
        <begin position="108"/>
        <end position="129"/>
    </location>
</feature>
<organism evidence="9 10">
    <name type="scientific">Lactococcus taiwanensis</name>
    <dbReference type="NCBI Taxonomy" id="1151742"/>
    <lineage>
        <taxon>Bacteria</taxon>
        <taxon>Bacillati</taxon>
        <taxon>Bacillota</taxon>
        <taxon>Bacilli</taxon>
        <taxon>Lactobacillales</taxon>
        <taxon>Streptococcaceae</taxon>
        <taxon>Lactococcus</taxon>
    </lineage>
</organism>
<keyword evidence="10" id="KW-1185">Reference proteome</keyword>
<dbReference type="Gene3D" id="1.20.81.30">
    <property type="entry name" value="Type II secretion system (T2SS), domain F"/>
    <property type="match status" value="2"/>
</dbReference>
<gene>
    <name evidence="9" type="ORF">JW886_00360</name>
</gene>
<evidence type="ECO:0000256" key="4">
    <source>
        <dbReference type="ARBA" id="ARBA00022692"/>
    </source>
</evidence>
<dbReference type="PANTHER" id="PTHR30012">
    <property type="entry name" value="GENERAL SECRETION PATHWAY PROTEIN"/>
    <property type="match status" value="1"/>
</dbReference>
<dbReference type="KEGG" id="lti:JW886_00360"/>
<comment type="subcellular location">
    <subcellularLocation>
        <location evidence="1">Cell membrane</location>
        <topology evidence="1">Multi-pass membrane protein</topology>
    </subcellularLocation>
</comment>